<proteinExistence type="inferred from homology"/>
<organism evidence="19 20">
    <name type="scientific">Antrihabitans stalagmiti</name>
    <dbReference type="NCBI Taxonomy" id="2799499"/>
    <lineage>
        <taxon>Bacteria</taxon>
        <taxon>Bacillati</taxon>
        <taxon>Actinomycetota</taxon>
        <taxon>Actinomycetes</taxon>
        <taxon>Mycobacteriales</taxon>
        <taxon>Nocardiaceae</taxon>
        <taxon>Antrihabitans</taxon>
    </lineage>
</organism>
<evidence type="ECO:0000256" key="6">
    <source>
        <dbReference type="ARBA" id="ARBA00022806"/>
    </source>
</evidence>
<evidence type="ECO:0000256" key="9">
    <source>
        <dbReference type="ARBA" id="ARBA00022842"/>
    </source>
</evidence>
<comment type="domain">
    <text evidence="15">The C-terminal domain has nuclease activity and interacts with RecD. It interacts with RecA, facilitating its loading onto ssDNA.</text>
</comment>
<keyword evidence="1 15" id="KW-0540">Nuclease</keyword>
<comment type="domain">
    <text evidence="15">The N-terminal DNA-binding domain is a ssDNA-dependent ATPase and has ATP-dependent 3'-5' helicase function. This domain interacts with RecC.</text>
</comment>
<evidence type="ECO:0000256" key="3">
    <source>
        <dbReference type="ARBA" id="ARBA00022741"/>
    </source>
</evidence>
<dbReference type="EMBL" id="JAEMNV010000012">
    <property type="protein sequence ID" value="MBJ8342638.1"/>
    <property type="molecule type" value="Genomic_DNA"/>
</dbReference>
<dbReference type="InterPro" id="IPR014016">
    <property type="entry name" value="UvrD-like_ATP-bd"/>
</dbReference>
<dbReference type="InterPro" id="IPR027417">
    <property type="entry name" value="P-loop_NTPase"/>
</dbReference>
<keyword evidence="3 15" id="KW-0547">Nucleotide-binding</keyword>
<dbReference type="Gene3D" id="1.10.486.10">
    <property type="entry name" value="PCRA, domain 4"/>
    <property type="match status" value="1"/>
</dbReference>
<keyword evidence="7 15" id="KW-0269">Exonuclease</keyword>
<dbReference type="Gene3D" id="3.90.320.10">
    <property type="match status" value="1"/>
</dbReference>
<feature type="region of interest" description="DNA-binding and helicase activity, interacts with RecC" evidence="15">
    <location>
        <begin position="1"/>
        <end position="781"/>
    </location>
</feature>
<evidence type="ECO:0000256" key="7">
    <source>
        <dbReference type="ARBA" id="ARBA00022839"/>
    </source>
</evidence>
<evidence type="ECO:0000256" key="14">
    <source>
        <dbReference type="ARBA" id="ARBA00048988"/>
    </source>
</evidence>
<feature type="domain" description="UvrD-like helicase C-terminal" evidence="18">
    <location>
        <begin position="361"/>
        <end position="627"/>
    </location>
</feature>
<dbReference type="PROSITE" id="PS51198">
    <property type="entry name" value="UVRD_HELICASE_ATP_BIND"/>
    <property type="match status" value="1"/>
</dbReference>
<dbReference type="EC" id="3.1.11.5" evidence="15"/>
<dbReference type="Pfam" id="PF12705">
    <property type="entry name" value="PDDEXK_1"/>
    <property type="match status" value="1"/>
</dbReference>
<comment type="subunit">
    <text evidence="15">Heterotrimer of RecB, RecC and RecD. All subunits contribute to DNA-binding. Interacts with RecA.</text>
</comment>
<keyword evidence="2 15" id="KW-0479">Metal-binding</keyword>
<evidence type="ECO:0000313" key="19">
    <source>
        <dbReference type="EMBL" id="MBJ8342638.1"/>
    </source>
</evidence>
<feature type="active site" description="For nuclease activity" evidence="15">
    <location>
        <position position="1001"/>
    </location>
</feature>
<comment type="catalytic activity">
    <reaction evidence="15">
        <text>Exonucleolytic cleavage (in the presence of ATP) in either 5'- to 3'- or 3'- to 5'-direction to yield 5'-phosphooligonucleotides.</text>
        <dbReference type="EC" id="3.1.11.5"/>
    </reaction>
</comment>
<evidence type="ECO:0000256" key="1">
    <source>
        <dbReference type="ARBA" id="ARBA00022722"/>
    </source>
</evidence>
<dbReference type="SUPFAM" id="SSF52980">
    <property type="entry name" value="Restriction endonuclease-like"/>
    <property type="match status" value="1"/>
</dbReference>
<accession>A0A934NWN2</accession>
<comment type="cofactor">
    <cofactor evidence="15">
        <name>Mg(2+)</name>
        <dbReference type="ChEBI" id="CHEBI:18420"/>
    </cofactor>
    <text evidence="15">Binds 1 Mg(2+) ion per subunit.</text>
</comment>
<dbReference type="GO" id="GO:0000287">
    <property type="term" value="F:magnesium ion binding"/>
    <property type="evidence" value="ECO:0007669"/>
    <property type="project" value="UniProtKB-UniRule"/>
</dbReference>
<evidence type="ECO:0000256" key="11">
    <source>
        <dbReference type="ARBA" id="ARBA00023204"/>
    </source>
</evidence>
<dbReference type="GO" id="GO:0003677">
    <property type="term" value="F:DNA binding"/>
    <property type="evidence" value="ECO:0007669"/>
    <property type="project" value="UniProtKB-UniRule"/>
</dbReference>
<dbReference type="GO" id="GO:0000724">
    <property type="term" value="P:double-strand break repair via homologous recombination"/>
    <property type="evidence" value="ECO:0007669"/>
    <property type="project" value="UniProtKB-UniRule"/>
</dbReference>
<evidence type="ECO:0000259" key="17">
    <source>
        <dbReference type="PROSITE" id="PS51198"/>
    </source>
</evidence>
<gene>
    <name evidence="15" type="primary">recB</name>
    <name evidence="19" type="ORF">JGU71_27490</name>
</gene>
<keyword evidence="9 15" id="KW-0460">Magnesium</keyword>
<feature type="domain" description="UvrD-like helicase ATP-binding" evidence="17">
    <location>
        <begin position="7"/>
        <end position="335"/>
    </location>
</feature>
<evidence type="ECO:0000256" key="8">
    <source>
        <dbReference type="ARBA" id="ARBA00022840"/>
    </source>
</evidence>
<dbReference type="InterPro" id="IPR014017">
    <property type="entry name" value="DNA_helicase_UvrD-like_C"/>
</dbReference>
<feature type="binding site" evidence="15">
    <location>
        <position position="987"/>
    </location>
    <ligand>
        <name>Mg(2+)</name>
        <dbReference type="ChEBI" id="CHEBI:18420"/>
    </ligand>
</feature>
<comment type="function">
    <text evidence="15">A helicase/nuclease that prepares dsDNA breaks (DSB) for recombinational DNA repair. Binds to DSBs and unwinds DNA via a highly rapid and processive ATP-dependent bidirectional helicase activity. Unwinds dsDNA until it encounters a Chi (crossover hotspot instigator) sequence from the 3' direction. Cuts ssDNA a few nucleotides 3' to the Chi site. The properties and activities of the enzyme are changed at Chi. The Chi-altered holoenzyme produces a long 3'-ssDNA overhang and facilitates RecA-binding to the ssDNA for homologous DNA recombination and repair. Holoenzyme degrades any linearized DNA that is unable to undergo homologous recombination. In the holoenzyme this subunit contributes ATPase, 3'-5' helicase, exonuclease activity and loads RecA onto ssDNA.</text>
</comment>
<dbReference type="Pfam" id="PF00580">
    <property type="entry name" value="UvrD-helicase"/>
    <property type="match status" value="1"/>
</dbReference>
<reference evidence="19" key="1">
    <citation type="submission" date="2020-12" db="EMBL/GenBank/DDBJ databases">
        <title>Antrihabitans popcorni sp. nov. and Antrihabitans auranticaus sp. nov., isolated from a larva cave.</title>
        <authorList>
            <person name="Lee S.D."/>
            <person name="Kim I.S."/>
        </authorList>
    </citation>
    <scope>NUCLEOTIDE SEQUENCE</scope>
    <source>
        <strain evidence="19">YC3-6</strain>
    </source>
</reference>
<keyword evidence="6 15" id="KW-0347">Helicase</keyword>
<keyword evidence="11 15" id="KW-0234">DNA repair</keyword>
<dbReference type="HAMAP" id="MF_01485">
    <property type="entry name" value="RecB"/>
    <property type="match status" value="1"/>
</dbReference>
<dbReference type="Proteomes" id="UP000655868">
    <property type="component" value="Unassembled WGS sequence"/>
</dbReference>
<dbReference type="AlphaFoldDB" id="A0A934NWN2"/>
<dbReference type="InterPro" id="IPR004586">
    <property type="entry name" value="RecB"/>
</dbReference>
<feature type="region of interest" description="Nuclease activity, interacts with RecD and RecA" evidence="15">
    <location>
        <begin position="794"/>
        <end position="1101"/>
    </location>
</feature>
<dbReference type="PANTHER" id="PTHR11070">
    <property type="entry name" value="UVRD / RECB / PCRA DNA HELICASE FAMILY MEMBER"/>
    <property type="match status" value="1"/>
</dbReference>
<sequence>MTRQGAIPASSGFDLLGPLPTGTTVLEASAGTGKTYAIVGLATRYVAEGVVDLSQLLLVTFSRAATRELRERTRERLTGTAVALANPVEARAGKDELIRYLATGTDAEVARRRARLVRELSNFDAATIATTHSFCQRMLDALGIAGEREPQATLVESVDDLVVEVVDDLYVRRYSSATPAIKLAEAQRVSNMALSDRHATLAPENAGESEAGQRVAFAAAARTEVERRKRLSGIRDFDDLLVLLRDTLADPEHGETACRRIRDRYRVVLVDEFQDTDPIQWDILRRAFHGTTTLVLVGDPKQAIYAFRGAEVPSYLNAVRVADSYQELTVNWRSDAGLVRALDRLYGDAALGHPEIVVHQVDTNHTESRLVDQKPFRVRYLPRTGSGPRGKSGYPSVDGIRRRIAADLAADIARRLAEGDLIAVDGTARPVRPGDIAVLARRWVHVPYVRTALERAGVPSVLAGGTSVFATQSATDWLWLLQAIAQPHRSDRVRLAALTPLIGSRASELDGQGDGVVAEISGRLRELAALFAESGFAALFERLAAETNLDARLLAIESGERTITDLRHIAQLLNRAAIEESFGIAALIRWLTDRIENPLSGNVKDRVRRLDSDAAAVQIATVHASKGLEFPIVYIPFGWDGSKNPNPSTLLLHGQDGERILDVGGKSGPGYRERAARSDVEEAGEELRLLYVALTRAMCQVVVWWAPSFSTPIAPLHRMLFGRKGGDPEPQLRAPVPEDDATEARLESWSGADSDVIAIESVEGTPLASAEPIADVGPLEPLDVSRFGRTLDQVWRRTSYSALTASAHDMVMVGSEVEEPGTVDEPDDENPIEAADAAALDGPVSPMNDFTPGAAFGTLVHEILEVVDTTVPDLAAELLQRCRAAVAAHLAAVDPEALATALSAVLSTPLGYGTLADVAPRDRLAEMDFELPLAGGDTPTRDDVTLRRIAALLRSHLASDDPLVGYPDLLDKVEATPLRGYLIGSIDAVVRIPGPRFVVIDYKTNRISPGPLTALHFSREAMAGEMMHAHYPLQALLYSVALHRYLRWRLPAYDPATHLGGVQYLFVRGMVGPETPAGCGVFDWNPPAVLIVALSDLLAGL</sequence>
<evidence type="ECO:0000313" key="20">
    <source>
        <dbReference type="Proteomes" id="UP000655868"/>
    </source>
</evidence>
<dbReference type="EC" id="5.6.2.4" evidence="15"/>
<dbReference type="SUPFAM" id="SSF52540">
    <property type="entry name" value="P-loop containing nucleoside triphosphate hydrolases"/>
    <property type="match status" value="1"/>
</dbReference>
<evidence type="ECO:0000256" key="13">
    <source>
        <dbReference type="ARBA" id="ARBA00034617"/>
    </source>
</evidence>
<keyword evidence="5 15" id="KW-0378">Hydrolase</keyword>
<dbReference type="InterPro" id="IPR038726">
    <property type="entry name" value="PDDEXK_AddAB-type"/>
</dbReference>
<dbReference type="Gene3D" id="3.40.50.300">
    <property type="entry name" value="P-loop containing nucleotide triphosphate hydrolases"/>
    <property type="match status" value="3"/>
</dbReference>
<keyword evidence="8 15" id="KW-0067">ATP-binding</keyword>
<dbReference type="GO" id="GO:0005524">
    <property type="term" value="F:ATP binding"/>
    <property type="evidence" value="ECO:0007669"/>
    <property type="project" value="UniProtKB-UniRule"/>
</dbReference>
<evidence type="ECO:0000256" key="5">
    <source>
        <dbReference type="ARBA" id="ARBA00022801"/>
    </source>
</evidence>
<keyword evidence="10 15" id="KW-0238">DNA-binding</keyword>
<feature type="binding site" evidence="15">
    <location>
        <position position="861"/>
    </location>
    <ligand>
        <name>Mg(2+)</name>
        <dbReference type="ChEBI" id="CHEBI:18420"/>
    </ligand>
</feature>
<dbReference type="InterPro" id="IPR011604">
    <property type="entry name" value="PDDEXK-like_dom_sf"/>
</dbReference>
<evidence type="ECO:0000256" key="2">
    <source>
        <dbReference type="ARBA" id="ARBA00022723"/>
    </source>
</evidence>
<dbReference type="PANTHER" id="PTHR11070:SF23">
    <property type="entry name" value="RECBCD ENZYME SUBUNIT RECB"/>
    <property type="match status" value="1"/>
</dbReference>
<dbReference type="Pfam" id="PF13361">
    <property type="entry name" value="UvrD_C"/>
    <property type="match status" value="1"/>
</dbReference>
<comment type="miscellaneous">
    <text evidence="15">In the RecBCD complex, RecB has a slow 3'-5' helicase, an exonuclease activity and loads RecA onto ssDNA, RecD has a fast 5'-3' helicase activity, while RecC stimulates the ATPase and processivity of the RecB helicase and contributes to recognition of the Chi site.</text>
</comment>
<evidence type="ECO:0000256" key="10">
    <source>
        <dbReference type="ARBA" id="ARBA00023125"/>
    </source>
</evidence>
<feature type="binding site" evidence="16">
    <location>
        <begin position="28"/>
        <end position="35"/>
    </location>
    <ligand>
        <name>ATP</name>
        <dbReference type="ChEBI" id="CHEBI:30616"/>
    </ligand>
</feature>
<evidence type="ECO:0000256" key="15">
    <source>
        <dbReference type="HAMAP-Rule" id="MF_01485"/>
    </source>
</evidence>
<comment type="catalytic activity">
    <reaction evidence="13 15">
        <text>Couples ATP hydrolysis with the unwinding of duplex DNA by translocating in the 3'-5' direction.</text>
        <dbReference type="EC" id="5.6.2.4"/>
    </reaction>
</comment>
<evidence type="ECO:0000259" key="18">
    <source>
        <dbReference type="PROSITE" id="PS51217"/>
    </source>
</evidence>
<dbReference type="GO" id="GO:0005829">
    <property type="term" value="C:cytosol"/>
    <property type="evidence" value="ECO:0007669"/>
    <property type="project" value="TreeGrafter"/>
</dbReference>
<dbReference type="PROSITE" id="PS51217">
    <property type="entry name" value="UVRD_HELICASE_CTER"/>
    <property type="match status" value="1"/>
</dbReference>
<comment type="similarity">
    <text evidence="15">Belongs to the helicase family. UvrD subfamily.</text>
</comment>
<keyword evidence="4 15" id="KW-0227">DNA damage</keyword>
<evidence type="ECO:0000256" key="16">
    <source>
        <dbReference type="PROSITE-ProRule" id="PRU00560"/>
    </source>
</evidence>
<keyword evidence="20" id="KW-1185">Reference proteome</keyword>
<feature type="binding site" evidence="15">
    <location>
        <position position="1001"/>
    </location>
    <ligand>
        <name>Mg(2+)</name>
        <dbReference type="ChEBI" id="CHEBI:18420"/>
    </ligand>
</feature>
<dbReference type="GO" id="GO:0008854">
    <property type="term" value="F:exodeoxyribonuclease V activity"/>
    <property type="evidence" value="ECO:0007669"/>
    <property type="project" value="UniProtKB-EC"/>
</dbReference>
<protein>
    <recommendedName>
        <fullName evidence="15">RecBCD enzyme subunit RecB</fullName>
        <ecNumber evidence="15">3.1.11.5</ecNumber>
        <ecNumber evidence="15">5.6.2.4</ecNumber>
    </recommendedName>
    <alternativeName>
        <fullName evidence="15">DNA 3'-5' helicase subunit RecB</fullName>
    </alternativeName>
    <alternativeName>
        <fullName evidence="15">Exonuclease V subunit RecB</fullName>
        <shortName evidence="15">ExoV subunit RecB</shortName>
    </alternativeName>
    <alternativeName>
        <fullName evidence="15">Helicase/nuclease RecBCD subunit RecB</fullName>
    </alternativeName>
</protein>
<dbReference type="GO" id="GO:0043138">
    <property type="term" value="F:3'-5' DNA helicase activity"/>
    <property type="evidence" value="ECO:0007669"/>
    <property type="project" value="UniProtKB-UniRule"/>
</dbReference>
<comment type="caution">
    <text evidence="19">The sequence shown here is derived from an EMBL/GenBank/DDBJ whole genome shotgun (WGS) entry which is preliminary data.</text>
</comment>
<evidence type="ECO:0000256" key="4">
    <source>
        <dbReference type="ARBA" id="ARBA00022763"/>
    </source>
</evidence>
<name>A0A934NWN2_9NOCA</name>
<dbReference type="CDD" id="cd22352">
    <property type="entry name" value="RecB_C-like"/>
    <property type="match status" value="1"/>
</dbReference>
<keyword evidence="12 15" id="KW-0413">Isomerase</keyword>
<comment type="catalytic activity">
    <reaction evidence="14 15">
        <text>ATP + H2O = ADP + phosphate + H(+)</text>
        <dbReference type="Rhea" id="RHEA:13065"/>
        <dbReference type="ChEBI" id="CHEBI:15377"/>
        <dbReference type="ChEBI" id="CHEBI:15378"/>
        <dbReference type="ChEBI" id="CHEBI:30616"/>
        <dbReference type="ChEBI" id="CHEBI:43474"/>
        <dbReference type="ChEBI" id="CHEBI:456216"/>
        <dbReference type="EC" id="5.6.2.4"/>
    </reaction>
</comment>
<dbReference type="RefSeq" id="WP_199708302.1">
    <property type="nucleotide sequence ID" value="NZ_JAEMNV010000012.1"/>
</dbReference>
<dbReference type="GO" id="GO:0009338">
    <property type="term" value="C:exodeoxyribonuclease V complex"/>
    <property type="evidence" value="ECO:0007669"/>
    <property type="project" value="TreeGrafter"/>
</dbReference>
<dbReference type="InterPro" id="IPR011335">
    <property type="entry name" value="Restrct_endonuc-II-like"/>
</dbReference>
<evidence type="ECO:0000256" key="12">
    <source>
        <dbReference type="ARBA" id="ARBA00023235"/>
    </source>
</evidence>
<dbReference type="InterPro" id="IPR000212">
    <property type="entry name" value="DNA_helicase_UvrD/REP"/>
</dbReference>